<dbReference type="Pfam" id="PF07963">
    <property type="entry name" value="N_methyl"/>
    <property type="match status" value="1"/>
</dbReference>
<dbReference type="InterPro" id="IPR045584">
    <property type="entry name" value="Pilin-like"/>
</dbReference>
<name>A0A5N3R674_9VIBR</name>
<sequence length="173" mass="18902">MKKNGFTIIELITIIVILGIIAVVAAPRFLNVSTDAHVASVKGTGAAFKNGIDFAYSKIMATNGGGPASNVSIYDDTATGQLDFNEWGYPAQQWHLAEDSPRLDNVEDCMSVWNAILSDPPSVSRLTSPTNSDYLAEYISRDQCRYHYRIVPDISIYYNSTDGSVIVDDDPTS</sequence>
<comment type="caution">
    <text evidence="2">The sequence shown here is derived from an EMBL/GenBank/DDBJ whole genome shotgun (WGS) entry which is preliminary data.</text>
</comment>
<dbReference type="RefSeq" id="WP_150868873.1">
    <property type="nucleotide sequence ID" value="NZ_VWSE01000003.1"/>
</dbReference>
<protein>
    <submittedName>
        <fullName evidence="2">Prepilin-type N-terminal cleavage/methylation domain-containing protein</fullName>
    </submittedName>
</protein>
<proteinExistence type="predicted"/>
<dbReference type="Proteomes" id="UP000326789">
    <property type="component" value="Unassembled WGS sequence"/>
</dbReference>
<dbReference type="SUPFAM" id="SSF54523">
    <property type="entry name" value="Pili subunits"/>
    <property type="match status" value="1"/>
</dbReference>
<evidence type="ECO:0000313" key="3">
    <source>
        <dbReference type="Proteomes" id="UP000326789"/>
    </source>
</evidence>
<dbReference type="AlphaFoldDB" id="A0A5N3R674"/>
<keyword evidence="1" id="KW-1133">Transmembrane helix</keyword>
<organism evidence="2 3">
    <name type="scientific">Vibrio fortis</name>
    <dbReference type="NCBI Taxonomy" id="212667"/>
    <lineage>
        <taxon>Bacteria</taxon>
        <taxon>Pseudomonadati</taxon>
        <taxon>Pseudomonadota</taxon>
        <taxon>Gammaproteobacteria</taxon>
        <taxon>Vibrionales</taxon>
        <taxon>Vibrionaceae</taxon>
        <taxon>Vibrio</taxon>
    </lineage>
</organism>
<feature type="transmembrane region" description="Helical" evidence="1">
    <location>
        <begin position="6"/>
        <end position="26"/>
    </location>
</feature>
<dbReference type="NCBIfam" id="TIGR02532">
    <property type="entry name" value="IV_pilin_GFxxxE"/>
    <property type="match status" value="1"/>
</dbReference>
<accession>A0A5N3R674</accession>
<dbReference type="EMBL" id="VWSE01000003">
    <property type="protein sequence ID" value="KAB0289994.1"/>
    <property type="molecule type" value="Genomic_DNA"/>
</dbReference>
<keyword evidence="1" id="KW-0472">Membrane</keyword>
<gene>
    <name evidence="2" type="ORF">F2P58_03400</name>
</gene>
<reference evidence="2 3" key="1">
    <citation type="submission" date="2019-09" db="EMBL/GenBank/DDBJ databases">
        <title>Whole genome sequence of Vibrio fortis.</title>
        <authorList>
            <person name="Das S.K."/>
        </authorList>
    </citation>
    <scope>NUCLEOTIDE SEQUENCE [LARGE SCALE GENOMIC DNA]</scope>
    <source>
        <strain evidence="2 3">AN60</strain>
    </source>
</reference>
<evidence type="ECO:0000256" key="1">
    <source>
        <dbReference type="SAM" id="Phobius"/>
    </source>
</evidence>
<evidence type="ECO:0000313" key="2">
    <source>
        <dbReference type="EMBL" id="KAB0289994.1"/>
    </source>
</evidence>
<keyword evidence="1" id="KW-0812">Transmembrane</keyword>
<dbReference type="Gene3D" id="3.30.700.10">
    <property type="entry name" value="Glycoprotein, Type 4 Pilin"/>
    <property type="match status" value="1"/>
</dbReference>
<dbReference type="InterPro" id="IPR012902">
    <property type="entry name" value="N_methyl_site"/>
</dbReference>